<name>A0A0H5DQD2_9BACT</name>
<keyword evidence="2" id="KW-1185">Reference proteome</keyword>
<dbReference type="AlphaFoldDB" id="A0A0H5DQD2"/>
<gene>
    <name evidence="1" type="ORF">ELAC_0398</name>
</gene>
<dbReference type="Proteomes" id="UP000220251">
    <property type="component" value="Unassembled WGS sequence"/>
</dbReference>
<protein>
    <submittedName>
        <fullName evidence="1">Uncharacterized protein</fullName>
    </submittedName>
</protein>
<evidence type="ECO:0000313" key="1">
    <source>
        <dbReference type="EMBL" id="CRX37759.1"/>
    </source>
</evidence>
<sequence>MTPMSRDALFKAIKEGETLFQRLNYFTGRMKEGFLSEKESEGLKALVKEITLYEEQLLRKSYGEDFLILTPLAKTLSVLANSMLLDRGPRSVGFTLAIAFLETGEEGKGTQLTGPSLKCYAKALTDLLVPVFFPGITEGGKKLFDNMALLYIALSQSLGILALGVEREGALDQAADVVKKKVEKAKEVALVYTSLFIQAAMQQRFIDLCFAGEEGERTYGSAVEGGAAGNVAAVLEFAFLSSFIQGSLSTDRKKGEYLFKALVPHLKERAAAFESLMKGVLYQREENTEISLNGVAVAVTELRLAVEKEEWNQFMESLQGFLEALGVDKKGFEIDLHDLRRLIQFLAFAISKEELANLAAIHTGMVTV</sequence>
<proteinExistence type="predicted"/>
<dbReference type="EMBL" id="CWGJ01000006">
    <property type="protein sequence ID" value="CRX37759.1"/>
    <property type="molecule type" value="Genomic_DNA"/>
</dbReference>
<accession>A0A0H5DQD2</accession>
<reference evidence="2" key="1">
    <citation type="submission" date="2015-06" db="EMBL/GenBank/DDBJ databases">
        <authorList>
            <person name="Bertelli C."/>
        </authorList>
    </citation>
    <scope>NUCLEOTIDE SEQUENCE [LARGE SCALE GENOMIC DNA]</scope>
    <source>
        <strain evidence="2">CRIB-30</strain>
    </source>
</reference>
<evidence type="ECO:0000313" key="2">
    <source>
        <dbReference type="Proteomes" id="UP000220251"/>
    </source>
</evidence>
<organism evidence="1 2">
    <name type="scientific">Estrella lausannensis</name>
    <dbReference type="NCBI Taxonomy" id="483423"/>
    <lineage>
        <taxon>Bacteria</taxon>
        <taxon>Pseudomonadati</taxon>
        <taxon>Chlamydiota</taxon>
        <taxon>Chlamydiia</taxon>
        <taxon>Parachlamydiales</taxon>
        <taxon>Candidatus Criblamydiaceae</taxon>
        <taxon>Estrella</taxon>
    </lineage>
</organism>